<proteinExistence type="predicted"/>
<feature type="region of interest" description="Disordered" evidence="1">
    <location>
        <begin position="1"/>
        <end position="139"/>
    </location>
</feature>
<name>A0A6A6C7H7_ZASCE</name>
<feature type="compositionally biased region" description="Basic residues" evidence="1">
    <location>
        <begin position="93"/>
        <end position="107"/>
    </location>
</feature>
<dbReference type="AlphaFoldDB" id="A0A6A6C7H7"/>
<evidence type="ECO:0000313" key="3">
    <source>
        <dbReference type="Proteomes" id="UP000799537"/>
    </source>
</evidence>
<feature type="compositionally biased region" description="Basic and acidic residues" evidence="1">
    <location>
        <begin position="363"/>
        <end position="381"/>
    </location>
</feature>
<protein>
    <submittedName>
        <fullName evidence="2">Uncharacterized protein</fullName>
    </submittedName>
</protein>
<feature type="compositionally biased region" description="Basic residues" evidence="1">
    <location>
        <begin position="220"/>
        <end position="230"/>
    </location>
</feature>
<evidence type="ECO:0000313" key="2">
    <source>
        <dbReference type="EMBL" id="KAF2161689.1"/>
    </source>
</evidence>
<feature type="compositionally biased region" description="Basic and acidic residues" evidence="1">
    <location>
        <begin position="35"/>
        <end position="63"/>
    </location>
</feature>
<feature type="compositionally biased region" description="Basic and acidic residues" evidence="1">
    <location>
        <begin position="406"/>
        <end position="433"/>
    </location>
</feature>
<dbReference type="EMBL" id="ML993617">
    <property type="protein sequence ID" value="KAF2161689.1"/>
    <property type="molecule type" value="Genomic_DNA"/>
</dbReference>
<feature type="region of interest" description="Disordered" evidence="1">
    <location>
        <begin position="156"/>
        <end position="447"/>
    </location>
</feature>
<dbReference type="OrthoDB" id="3917769at2759"/>
<feature type="compositionally biased region" description="Polar residues" evidence="1">
    <location>
        <begin position="1"/>
        <end position="10"/>
    </location>
</feature>
<feature type="compositionally biased region" description="Polar residues" evidence="1">
    <location>
        <begin position="245"/>
        <end position="269"/>
    </location>
</feature>
<sequence>MAPVSTTSFGFTFGVAAPETVVPVETAEPAPKRRKLEDHGNTRVHERTHETRDSEPAPKTDRRPKARRRLESLEEDVQMEAETSAKDDSFLAVKRKTKARAVPKPRKQQVLSVASPPKAAEDEAPSRRPRRQAASKAIDKVSRGFVEEAGNVDKLRRGQDTMPAKRKVVRKAAETVEIERQKAVVPSQPSRNAEDGSTKDVAPVLELTKPIPDSIEHDVKKPRRGRPKRKIVPDSPTTVEALDQGNETSTVRLPLAETTTNPILPSTSPEKLPKPLDVGQPETIQQRSPLRIRSPSKARTHSKDVAQAKRKRSKFVVNKDPPADKAEPNVVGVGAGMESEDVPGISGSRSKSTGKRKAAPGKVEARATCDVDGPRAKDQPKVKPSKKGAQPERQTSGTDVTAAESHVQHAESKHRDSKRERQLVEATKGDVKRTVATPGEQLTNEEEGVDWLLENNYTSKHILTGKQTCKNVKRRPPRSVAELPDVDLDDLLSNIAAYVPQSSRPTTDKVRRRR</sequence>
<dbReference type="RefSeq" id="XP_033662578.1">
    <property type="nucleotide sequence ID" value="XM_033814000.1"/>
</dbReference>
<evidence type="ECO:0000256" key="1">
    <source>
        <dbReference type="SAM" id="MobiDB-lite"/>
    </source>
</evidence>
<accession>A0A6A6C7H7</accession>
<reference evidence="2" key="1">
    <citation type="journal article" date="2020" name="Stud. Mycol.">
        <title>101 Dothideomycetes genomes: a test case for predicting lifestyles and emergence of pathogens.</title>
        <authorList>
            <person name="Haridas S."/>
            <person name="Albert R."/>
            <person name="Binder M."/>
            <person name="Bloem J."/>
            <person name="Labutti K."/>
            <person name="Salamov A."/>
            <person name="Andreopoulos B."/>
            <person name="Baker S."/>
            <person name="Barry K."/>
            <person name="Bills G."/>
            <person name="Bluhm B."/>
            <person name="Cannon C."/>
            <person name="Castanera R."/>
            <person name="Culley D."/>
            <person name="Daum C."/>
            <person name="Ezra D."/>
            <person name="Gonzalez J."/>
            <person name="Henrissat B."/>
            <person name="Kuo A."/>
            <person name="Liang C."/>
            <person name="Lipzen A."/>
            <person name="Lutzoni F."/>
            <person name="Magnuson J."/>
            <person name="Mondo S."/>
            <person name="Nolan M."/>
            <person name="Ohm R."/>
            <person name="Pangilinan J."/>
            <person name="Park H.-J."/>
            <person name="Ramirez L."/>
            <person name="Alfaro M."/>
            <person name="Sun H."/>
            <person name="Tritt A."/>
            <person name="Yoshinaga Y."/>
            <person name="Zwiers L.-H."/>
            <person name="Turgeon B."/>
            <person name="Goodwin S."/>
            <person name="Spatafora J."/>
            <person name="Crous P."/>
            <person name="Grigoriev I."/>
        </authorList>
    </citation>
    <scope>NUCLEOTIDE SEQUENCE</scope>
    <source>
        <strain evidence="2">ATCC 36951</strain>
    </source>
</reference>
<dbReference type="Proteomes" id="UP000799537">
    <property type="component" value="Unassembled WGS sequence"/>
</dbReference>
<dbReference type="GeneID" id="54567272"/>
<feature type="compositionally biased region" description="Basic and acidic residues" evidence="1">
    <location>
        <begin position="171"/>
        <end position="182"/>
    </location>
</feature>
<organism evidence="2 3">
    <name type="scientific">Zasmidium cellare ATCC 36951</name>
    <dbReference type="NCBI Taxonomy" id="1080233"/>
    <lineage>
        <taxon>Eukaryota</taxon>
        <taxon>Fungi</taxon>
        <taxon>Dikarya</taxon>
        <taxon>Ascomycota</taxon>
        <taxon>Pezizomycotina</taxon>
        <taxon>Dothideomycetes</taxon>
        <taxon>Dothideomycetidae</taxon>
        <taxon>Mycosphaerellales</taxon>
        <taxon>Mycosphaerellaceae</taxon>
        <taxon>Zasmidium</taxon>
    </lineage>
</organism>
<gene>
    <name evidence="2" type="ORF">M409DRAFT_58776</name>
</gene>
<keyword evidence="3" id="KW-1185">Reference proteome</keyword>